<reference evidence="1" key="1">
    <citation type="submission" date="2019-05" db="EMBL/GenBank/DDBJ databases">
        <title>Whole genome sequencing of Pseudanabaena catenata USMAC16.</title>
        <authorList>
            <person name="Khan Z."/>
            <person name="Omar W.M."/>
            <person name="Convey P."/>
            <person name="Merican F."/>
            <person name="Najimudin N."/>
        </authorList>
    </citation>
    <scope>NUCLEOTIDE SEQUENCE</scope>
    <source>
        <strain evidence="1">USMAC16</strain>
    </source>
</reference>
<keyword evidence="1" id="KW-0547">Nucleotide-binding</keyword>
<dbReference type="AlphaFoldDB" id="A0A9X4RIP5"/>
<organism evidence="1 2">
    <name type="scientific">Pseudanabaena catenata USMAC16</name>
    <dbReference type="NCBI Taxonomy" id="1855837"/>
    <lineage>
        <taxon>Bacteria</taxon>
        <taxon>Bacillati</taxon>
        <taxon>Cyanobacteriota</taxon>
        <taxon>Cyanophyceae</taxon>
        <taxon>Pseudanabaenales</taxon>
        <taxon>Pseudanabaenaceae</taxon>
        <taxon>Pseudanabaena</taxon>
    </lineage>
</organism>
<dbReference type="RefSeq" id="WP_009627589.1">
    <property type="nucleotide sequence ID" value="NZ_VBTY01000103.1"/>
</dbReference>
<comment type="caution">
    <text evidence="1">The sequence shown here is derived from an EMBL/GenBank/DDBJ whole genome shotgun (WGS) entry which is preliminary data.</text>
</comment>
<dbReference type="GO" id="GO:0005524">
    <property type="term" value="F:ATP binding"/>
    <property type="evidence" value="ECO:0007669"/>
    <property type="project" value="UniProtKB-KW"/>
</dbReference>
<proteinExistence type="predicted"/>
<dbReference type="Proteomes" id="UP001152872">
    <property type="component" value="Unassembled WGS sequence"/>
</dbReference>
<protein>
    <submittedName>
        <fullName evidence="1">ATP-binding protein</fullName>
    </submittedName>
</protein>
<keyword evidence="2" id="KW-1185">Reference proteome</keyword>
<keyword evidence="1" id="KW-0067">ATP-binding</keyword>
<sequence length="415" mass="47515">MTNLESLHACNPSFAIVLPKEEHYYVDLAAAKGDDVVKRMRRAIALSPNKPTCQLLSGHIGSGKSTELLRLKFELELQGFAVIHCAADKYLQIDDVGLTEIWLMILTAIVQQLESKGDSLSLAYLPNAISEIEKWMRLPSPIGISTYVPRLQRILQALQDSEQHRRQLQHYFESRIKNPLLVAIEEVTGTEIDRLKHLGKKGLVILVDNLDRLSLEQAKIIFGEGGKYLRQFQCHTIYTMPLLAIIHSDEQFQQRFQKYLKGNAPIILSNLQLRDRLGVFNSESLNLLRQVVLARMLPNTAPEKWLERVTDCFDRLETLDCLCLESHGHLPYLLSILQGCLQSQNPPISLETLTQVLETDRMHRLSTISDRDRQTLQQCLNRDYVLTPEVVNLCRRRLLFEHHDDSGSWFSSPFV</sequence>
<dbReference type="SUPFAM" id="SSF52540">
    <property type="entry name" value="P-loop containing nucleoside triphosphate hydrolases"/>
    <property type="match status" value="1"/>
</dbReference>
<gene>
    <name evidence="1" type="ORF">FEV09_12955</name>
</gene>
<name>A0A9X4RIP5_9CYAN</name>
<evidence type="ECO:0000313" key="2">
    <source>
        <dbReference type="Proteomes" id="UP001152872"/>
    </source>
</evidence>
<dbReference type="EMBL" id="VBTY01000103">
    <property type="protein sequence ID" value="MDG3495462.1"/>
    <property type="molecule type" value="Genomic_DNA"/>
</dbReference>
<evidence type="ECO:0000313" key="1">
    <source>
        <dbReference type="EMBL" id="MDG3495462.1"/>
    </source>
</evidence>
<accession>A0A9X4RIP5</accession>
<dbReference type="InterPro" id="IPR027417">
    <property type="entry name" value="P-loop_NTPase"/>
</dbReference>